<keyword evidence="1" id="KW-1133">Transmembrane helix</keyword>
<dbReference type="EMBL" id="CP028811">
    <property type="protein sequence ID" value="AWA31104.1"/>
    <property type="molecule type" value="Genomic_DNA"/>
</dbReference>
<feature type="transmembrane region" description="Helical" evidence="1">
    <location>
        <begin position="12"/>
        <end position="35"/>
    </location>
</feature>
<dbReference type="RefSeq" id="WP_108372772.1">
    <property type="nucleotide sequence ID" value="NZ_CP028811.1"/>
</dbReference>
<keyword evidence="1" id="KW-0812">Transmembrane</keyword>
<dbReference type="Proteomes" id="UP000244193">
    <property type="component" value="Chromosome"/>
</dbReference>
<feature type="transmembrane region" description="Helical" evidence="1">
    <location>
        <begin position="55"/>
        <end position="81"/>
    </location>
</feature>
<reference evidence="2 3" key="1">
    <citation type="submission" date="2018-04" db="EMBL/GenBank/DDBJ databases">
        <title>Genome sequencing of Flavobacterium sp. HYN0048.</title>
        <authorList>
            <person name="Yi H."/>
            <person name="Baek C."/>
        </authorList>
    </citation>
    <scope>NUCLEOTIDE SEQUENCE [LARGE SCALE GENOMIC DNA]</scope>
    <source>
        <strain evidence="2 3">HYN0048</strain>
    </source>
</reference>
<dbReference type="KEGG" id="fmg:HYN48_13960"/>
<evidence type="ECO:0000256" key="1">
    <source>
        <dbReference type="SAM" id="Phobius"/>
    </source>
</evidence>
<evidence type="ECO:0000313" key="2">
    <source>
        <dbReference type="EMBL" id="AWA31104.1"/>
    </source>
</evidence>
<keyword evidence="3" id="KW-1185">Reference proteome</keyword>
<feature type="transmembrane region" description="Helical" evidence="1">
    <location>
        <begin position="93"/>
        <end position="113"/>
    </location>
</feature>
<name>A0A2S0RHF2_9FLAO</name>
<proteinExistence type="predicted"/>
<organism evidence="2 3">
    <name type="scientific">Flavobacterium magnum</name>
    <dbReference type="NCBI Taxonomy" id="2162713"/>
    <lineage>
        <taxon>Bacteria</taxon>
        <taxon>Pseudomonadati</taxon>
        <taxon>Bacteroidota</taxon>
        <taxon>Flavobacteriia</taxon>
        <taxon>Flavobacteriales</taxon>
        <taxon>Flavobacteriaceae</taxon>
        <taxon>Flavobacterium</taxon>
    </lineage>
</organism>
<dbReference type="AlphaFoldDB" id="A0A2S0RHF2"/>
<sequence>MEKFTLNAEKKFKYVTYGLAISPLIFIITLITFYIHANVILGYTNISGINPDNLFLYYAYQTIIIVSFILSFFGFFIWLIVNMIWFLKYKPTWNLKLAIFTFSCYLAGSLLVFSKVMEFALD</sequence>
<protein>
    <submittedName>
        <fullName evidence="2">Uncharacterized protein</fullName>
    </submittedName>
</protein>
<gene>
    <name evidence="2" type="ORF">HYN48_13960</name>
</gene>
<evidence type="ECO:0000313" key="3">
    <source>
        <dbReference type="Proteomes" id="UP000244193"/>
    </source>
</evidence>
<accession>A0A2S0RHF2</accession>
<keyword evidence="1" id="KW-0472">Membrane</keyword>